<feature type="compositionally biased region" description="Polar residues" evidence="1">
    <location>
        <begin position="237"/>
        <end position="256"/>
    </location>
</feature>
<feature type="region of interest" description="Disordered" evidence="1">
    <location>
        <begin position="223"/>
        <end position="282"/>
    </location>
</feature>
<dbReference type="Proteomes" id="UP001176961">
    <property type="component" value="Unassembled WGS sequence"/>
</dbReference>
<feature type="compositionally biased region" description="Low complexity" evidence="1">
    <location>
        <begin position="257"/>
        <end position="267"/>
    </location>
</feature>
<dbReference type="AlphaFoldDB" id="A0AA36H6X6"/>
<proteinExistence type="predicted"/>
<name>A0AA36H6X6_CYLNA</name>
<keyword evidence="4" id="KW-1185">Reference proteome</keyword>
<organism evidence="3 4">
    <name type="scientific">Cylicocyclus nassatus</name>
    <name type="common">Nematode worm</name>
    <dbReference type="NCBI Taxonomy" id="53992"/>
    <lineage>
        <taxon>Eukaryota</taxon>
        <taxon>Metazoa</taxon>
        <taxon>Ecdysozoa</taxon>
        <taxon>Nematoda</taxon>
        <taxon>Chromadorea</taxon>
        <taxon>Rhabditida</taxon>
        <taxon>Rhabditina</taxon>
        <taxon>Rhabditomorpha</taxon>
        <taxon>Strongyloidea</taxon>
        <taxon>Strongylidae</taxon>
        <taxon>Cylicocyclus</taxon>
    </lineage>
</organism>
<evidence type="ECO:0000256" key="2">
    <source>
        <dbReference type="SAM" id="Phobius"/>
    </source>
</evidence>
<protein>
    <submittedName>
        <fullName evidence="3">Uncharacterized protein</fullName>
    </submittedName>
</protein>
<evidence type="ECO:0000256" key="1">
    <source>
        <dbReference type="SAM" id="MobiDB-lite"/>
    </source>
</evidence>
<reference evidence="3" key="1">
    <citation type="submission" date="2023-07" db="EMBL/GenBank/DDBJ databases">
        <authorList>
            <consortium name="CYATHOMIX"/>
        </authorList>
    </citation>
    <scope>NUCLEOTIDE SEQUENCE</scope>
    <source>
        <strain evidence="3">N/A</strain>
    </source>
</reference>
<dbReference type="EMBL" id="CATQJL010000316">
    <property type="protein sequence ID" value="CAJ0605199.1"/>
    <property type="molecule type" value="Genomic_DNA"/>
</dbReference>
<gene>
    <name evidence="3" type="ORF">CYNAS_LOCUS17182</name>
</gene>
<feature type="compositionally biased region" description="Low complexity" evidence="1">
    <location>
        <begin position="223"/>
        <end position="236"/>
    </location>
</feature>
<keyword evidence="2" id="KW-0812">Transmembrane</keyword>
<keyword evidence="2" id="KW-1133">Transmembrane helix</keyword>
<evidence type="ECO:0000313" key="4">
    <source>
        <dbReference type="Proteomes" id="UP001176961"/>
    </source>
</evidence>
<keyword evidence="2" id="KW-0472">Membrane</keyword>
<sequence>MQSTVKKALTGLIGIDIAVGIAFVLVVNLVGNGSDNKKDEKDVPAVFFAMHTDKDANVVRLVADENENEDECSLAKNVNVTKAAINEIKSQQFRFIFFTDKAIASKRMESSDALKELDEVENLTDLQTNFKQLPVLREFLNKSGDGDSLIYYIPCRFNNSAGGDDMEDFVKELNASGMKQSMLFVSAIEDGDTIKEWYKLDKGNVVGKGESVVERIKEFVAPKTTTTAKPSPTEASVTTLSTTEVSITEPSSTEALTTPKTTEMSTTENSPTEASVSTLNTTATSITTTTSVITELVSTASERTATEQNITVVTE</sequence>
<feature type="transmembrane region" description="Helical" evidence="2">
    <location>
        <begin position="12"/>
        <end position="31"/>
    </location>
</feature>
<evidence type="ECO:0000313" key="3">
    <source>
        <dbReference type="EMBL" id="CAJ0605199.1"/>
    </source>
</evidence>
<accession>A0AA36H6X6</accession>
<comment type="caution">
    <text evidence="3">The sequence shown here is derived from an EMBL/GenBank/DDBJ whole genome shotgun (WGS) entry which is preliminary data.</text>
</comment>